<dbReference type="RefSeq" id="WP_275583401.1">
    <property type="nucleotide sequence ID" value="NZ_JAFBDZ010000002.1"/>
</dbReference>
<gene>
    <name evidence="1" type="ORF">JOC86_002825</name>
</gene>
<organism evidence="1 2">
    <name type="scientific">Rossellomorea pakistanensis</name>
    <dbReference type="NCBI Taxonomy" id="992288"/>
    <lineage>
        <taxon>Bacteria</taxon>
        <taxon>Bacillati</taxon>
        <taxon>Bacillota</taxon>
        <taxon>Bacilli</taxon>
        <taxon>Bacillales</taxon>
        <taxon>Bacillaceae</taxon>
        <taxon>Rossellomorea</taxon>
    </lineage>
</organism>
<accession>A0ABS2NEN9</accession>
<reference evidence="1 2" key="1">
    <citation type="submission" date="2021-01" db="EMBL/GenBank/DDBJ databases">
        <title>Genomic Encyclopedia of Type Strains, Phase IV (KMG-IV): sequencing the most valuable type-strain genomes for metagenomic binning, comparative biology and taxonomic classification.</title>
        <authorList>
            <person name="Goeker M."/>
        </authorList>
    </citation>
    <scope>NUCLEOTIDE SEQUENCE [LARGE SCALE GENOMIC DNA]</scope>
    <source>
        <strain evidence="1 2">DSM 24834</strain>
    </source>
</reference>
<comment type="caution">
    <text evidence="1">The sequence shown here is derived from an EMBL/GenBank/DDBJ whole genome shotgun (WGS) entry which is preliminary data.</text>
</comment>
<proteinExistence type="predicted"/>
<dbReference type="SUPFAM" id="SSF47406">
    <property type="entry name" value="SinR repressor dimerisation domain-like"/>
    <property type="match status" value="1"/>
</dbReference>
<dbReference type="Proteomes" id="UP001646157">
    <property type="component" value="Unassembled WGS sequence"/>
</dbReference>
<dbReference type="EMBL" id="JAFBDZ010000002">
    <property type="protein sequence ID" value="MBM7586283.1"/>
    <property type="molecule type" value="Genomic_DNA"/>
</dbReference>
<keyword evidence="2" id="KW-1185">Reference proteome</keyword>
<name>A0ABS2NEN9_9BACI</name>
<evidence type="ECO:0000313" key="1">
    <source>
        <dbReference type="EMBL" id="MBM7586283.1"/>
    </source>
</evidence>
<dbReference type="InterPro" id="IPR036281">
    <property type="entry name" value="SinR/SinI_dimer_dom_sf"/>
</dbReference>
<protein>
    <submittedName>
        <fullName evidence="1">Uncharacterized protein</fullName>
    </submittedName>
</protein>
<evidence type="ECO:0000313" key="2">
    <source>
        <dbReference type="Proteomes" id="UP001646157"/>
    </source>
</evidence>
<sequence>MKDIRRRKEFNSLVKKAMLSGISKDQFKSFIKVMSNEKDKNKPE</sequence>